<dbReference type="Proteomes" id="UP000479000">
    <property type="component" value="Unassembled WGS sequence"/>
</dbReference>
<evidence type="ECO:0000313" key="2">
    <source>
        <dbReference type="EMBL" id="CAA9997412.1"/>
    </source>
</evidence>
<dbReference type="OrthoDB" id="420076at2759"/>
<dbReference type="GO" id="GO:0005739">
    <property type="term" value="C:mitochondrion"/>
    <property type="evidence" value="ECO:0007669"/>
    <property type="project" value="TreeGrafter"/>
</dbReference>
<dbReference type="EMBL" id="CADCXU010005773">
    <property type="protein sequence ID" value="CAA9997412.1"/>
    <property type="molecule type" value="Genomic_DNA"/>
</dbReference>
<dbReference type="GO" id="GO:0004741">
    <property type="term" value="F:[pyruvate dehydrogenase (acetyl-transferring)]-phosphatase activity"/>
    <property type="evidence" value="ECO:0007669"/>
    <property type="project" value="TreeGrafter"/>
</dbReference>
<dbReference type="SUPFAM" id="SSF81606">
    <property type="entry name" value="PP2C-like"/>
    <property type="match status" value="1"/>
</dbReference>
<dbReference type="Pfam" id="PF00481">
    <property type="entry name" value="PP2C"/>
    <property type="match status" value="1"/>
</dbReference>
<feature type="non-terminal residue" evidence="2">
    <location>
        <position position="321"/>
    </location>
</feature>
<sequence>MEEVERILSEHPPGEKTKIIERERLLGQLAPLRAFGDFRYKWSREELERLAVPRYGKTVIAPHYETPPYLTAKPDVMYHRISPKDKFLVIASDGLWDLLSPLQVTTIVDNFSITTTTTTTFSSLVGVISSMSKGLAIVYIAHLDPFTVIGRQVVRMVGEHMSGRAALSPLRLPHNMKLKDINTILEQRKDGLNKQLLERRRTSGVQLGHHPRRDQGVAQAGDEKRWHCYGVDFVFRHQLEEIDDVTLLLDKPMTHVAGIAVKEDERRRRTPRRFRLPDEEHVYQRSVQTSNEQVEERKLYAGRGQDATTRLVVVVVRVEQQ</sequence>
<reference evidence="2 3" key="1">
    <citation type="submission" date="2020-02" db="EMBL/GenBank/DDBJ databases">
        <authorList>
            <person name="Ferguson B K."/>
        </authorList>
    </citation>
    <scope>NUCLEOTIDE SEQUENCE [LARGE SCALE GENOMIC DNA]</scope>
</reference>
<accession>A0A6H5G3W9</accession>
<dbReference type="InterPro" id="IPR036457">
    <property type="entry name" value="PPM-type-like_dom_sf"/>
</dbReference>
<keyword evidence="3" id="KW-1185">Reference proteome</keyword>
<dbReference type="Gene3D" id="3.60.40.10">
    <property type="entry name" value="PPM-type phosphatase domain"/>
    <property type="match status" value="1"/>
</dbReference>
<dbReference type="PANTHER" id="PTHR13832">
    <property type="entry name" value="PROTEIN PHOSPHATASE 2C"/>
    <property type="match status" value="1"/>
</dbReference>
<organism evidence="2 3">
    <name type="scientific">Nesidiocoris tenuis</name>
    <dbReference type="NCBI Taxonomy" id="355587"/>
    <lineage>
        <taxon>Eukaryota</taxon>
        <taxon>Metazoa</taxon>
        <taxon>Ecdysozoa</taxon>
        <taxon>Arthropoda</taxon>
        <taxon>Hexapoda</taxon>
        <taxon>Insecta</taxon>
        <taxon>Pterygota</taxon>
        <taxon>Neoptera</taxon>
        <taxon>Paraneoptera</taxon>
        <taxon>Hemiptera</taxon>
        <taxon>Heteroptera</taxon>
        <taxon>Panheteroptera</taxon>
        <taxon>Cimicomorpha</taxon>
        <taxon>Miridae</taxon>
        <taxon>Dicyphina</taxon>
        <taxon>Nesidiocoris</taxon>
    </lineage>
</organism>
<dbReference type="InterPro" id="IPR001932">
    <property type="entry name" value="PPM-type_phosphatase-like_dom"/>
</dbReference>
<evidence type="ECO:0000313" key="3">
    <source>
        <dbReference type="Proteomes" id="UP000479000"/>
    </source>
</evidence>
<proteinExistence type="predicted"/>
<feature type="domain" description="PPM-type phosphatase" evidence="1">
    <location>
        <begin position="1"/>
        <end position="315"/>
    </location>
</feature>
<dbReference type="PROSITE" id="PS51746">
    <property type="entry name" value="PPM_2"/>
    <property type="match status" value="1"/>
</dbReference>
<evidence type="ECO:0000259" key="1">
    <source>
        <dbReference type="PROSITE" id="PS51746"/>
    </source>
</evidence>
<protein>
    <recommendedName>
        <fullName evidence="1">PPM-type phosphatase domain-containing protein</fullName>
    </recommendedName>
</protein>
<dbReference type="AlphaFoldDB" id="A0A6H5G3W9"/>
<gene>
    <name evidence="2" type="ORF">NTEN_LOCUS3714</name>
</gene>
<dbReference type="InterPro" id="IPR015655">
    <property type="entry name" value="PP2C"/>
</dbReference>
<name>A0A6H5G3W9_9HEMI</name>
<dbReference type="PANTHER" id="PTHR13832:SF792">
    <property type="entry name" value="GM14286P"/>
    <property type="match status" value="1"/>
</dbReference>